<proteinExistence type="predicted"/>
<reference evidence="2" key="1">
    <citation type="submission" date="2020-04" db="EMBL/GenBank/DDBJ databases">
        <authorList>
            <person name="Chiriac C."/>
            <person name="Salcher M."/>
            <person name="Ghai R."/>
            <person name="Kavagutti S V."/>
        </authorList>
    </citation>
    <scope>NUCLEOTIDE SEQUENCE</scope>
</reference>
<organism evidence="2">
    <name type="scientific">uncultured Caudovirales phage</name>
    <dbReference type="NCBI Taxonomy" id="2100421"/>
    <lineage>
        <taxon>Viruses</taxon>
        <taxon>Duplodnaviria</taxon>
        <taxon>Heunggongvirae</taxon>
        <taxon>Uroviricota</taxon>
        <taxon>Caudoviricetes</taxon>
        <taxon>Peduoviridae</taxon>
        <taxon>Maltschvirus</taxon>
        <taxon>Maltschvirus maltsch</taxon>
    </lineage>
</organism>
<gene>
    <name evidence="2" type="ORF">UFOVP581_40</name>
</gene>
<name>A0A6J5PAY1_9CAUD</name>
<protein>
    <recommendedName>
        <fullName evidence="3">Lipoprotein</fullName>
    </recommendedName>
</protein>
<keyword evidence="1" id="KW-1133">Transmembrane helix</keyword>
<dbReference type="EMBL" id="LR796835">
    <property type="protein sequence ID" value="CAB4169059.1"/>
    <property type="molecule type" value="Genomic_DNA"/>
</dbReference>
<keyword evidence="1" id="KW-0812">Transmembrane</keyword>
<evidence type="ECO:0000313" key="2">
    <source>
        <dbReference type="EMBL" id="CAB4169059.1"/>
    </source>
</evidence>
<evidence type="ECO:0000256" key="1">
    <source>
        <dbReference type="SAM" id="Phobius"/>
    </source>
</evidence>
<dbReference type="PROSITE" id="PS51257">
    <property type="entry name" value="PROKAR_LIPOPROTEIN"/>
    <property type="match status" value="1"/>
</dbReference>
<feature type="transmembrane region" description="Helical" evidence="1">
    <location>
        <begin position="7"/>
        <end position="30"/>
    </location>
</feature>
<keyword evidence="1" id="KW-0472">Membrane</keyword>
<evidence type="ECO:0008006" key="3">
    <source>
        <dbReference type="Google" id="ProtNLM"/>
    </source>
</evidence>
<sequence>MNKKMLLIFVYGAFKIIAIPVLIGLVILFLTGCASVFDTPSPTYNANKITCSAKDMEQMLVTLADCKKQKYSDKFCFDISVVKHCGTGKEHKLFTGDIEA</sequence>
<accession>A0A6J5PAY1</accession>